<dbReference type="GO" id="GO:0004377">
    <property type="term" value="F:GDP-Man:Man(3)GlcNAc(2)-PP-Dol alpha-1,2-mannosyltransferase activity"/>
    <property type="evidence" value="ECO:0007669"/>
    <property type="project" value="UniProtKB-UniRule"/>
</dbReference>
<evidence type="ECO:0000313" key="15">
    <source>
        <dbReference type="EMBL" id="EUC64393.1"/>
    </source>
</evidence>
<dbReference type="EMBL" id="JATN01000314">
    <property type="protein sequence ID" value="EUC64393.1"/>
    <property type="molecule type" value="Genomic_DNA"/>
</dbReference>
<gene>
    <name evidence="15" type="ORF">RSOL_440630</name>
</gene>
<keyword evidence="9 12" id="KW-1133">Transmembrane helix</keyword>
<evidence type="ECO:0000256" key="12">
    <source>
        <dbReference type="RuleBase" id="RU367051"/>
    </source>
</evidence>
<reference evidence="16" key="1">
    <citation type="journal article" date="2014" name="Genome Announc.">
        <title>Draft genome sequence of the plant-pathogenic soil fungus Rhizoctonia solani anastomosis group 3 strain Rhs1AP.</title>
        <authorList>
            <person name="Cubeta M.A."/>
            <person name="Thomas E."/>
            <person name="Dean R.A."/>
            <person name="Jabaji S."/>
            <person name="Neate S.M."/>
            <person name="Tavantzis S."/>
            <person name="Toda T."/>
            <person name="Vilgalys R."/>
            <person name="Bharathan N."/>
            <person name="Fedorova-Abrams N."/>
            <person name="Pakala S.B."/>
            <person name="Pakala S.M."/>
            <person name="Zafar N."/>
            <person name="Joardar V."/>
            <person name="Losada L."/>
            <person name="Nierman W.C."/>
        </authorList>
    </citation>
    <scope>NUCLEOTIDE SEQUENCE [LARGE SCALE GENOMIC DNA]</scope>
    <source>
        <strain evidence="16">AG-3</strain>
    </source>
</reference>
<comment type="subcellular location">
    <subcellularLocation>
        <location evidence="1">Endoplasmic reticulum membrane</location>
        <topology evidence="1">Single-pass membrane protein</topology>
    </subcellularLocation>
</comment>
<dbReference type="Proteomes" id="UP000030108">
    <property type="component" value="Unassembled WGS sequence"/>
</dbReference>
<dbReference type="UniPathway" id="UPA00378"/>
<feature type="domain" description="Glycosyl transferase family 1" evidence="13">
    <location>
        <begin position="319"/>
        <end position="494"/>
    </location>
</feature>
<dbReference type="InterPro" id="IPR001296">
    <property type="entry name" value="Glyco_trans_1"/>
</dbReference>
<sequence>MFYLCNDNISAFNLTLEPRCQILSHPQSERPQPPRTSMWLLLSILLLVVAASYLALRAHARHVQQKGTAQKCRLTANRNGGSIVVGFFHPYCNSGGGGERVLWAAIAYLQRTNSHVLSVVYTGDTDATKEEIITKVKTRFDIILDPSSLEFVFLRERWVIEDTTWPRFTLIGQSLGSMMLAYEAMCGLIPDLFIDTMGYAFTFHVVRWFSGGKTPISAYVHYPTISTDMLARVKSQTSQYNNASEVAKSELRTNAKLMYYNIFALAYSASLSLAQPIMVNSSWTKSHVEYLLNNSPVLSESRKSLTIVYPPCDTQTMASFSLEGRKKIIMSLAQFRPEKDHTKQILAFSKLFEIYPEHKEHGVRLVLIGSSRNAADEARIKVLQNLVTELDLDGSVEFIVNASYDVVLSWLAGASIGTNTMVDEHFGINVVEFMAAGLIPVVHSSGGPLNDIVVPYQNKPTGYHATDPISFAEAFHKALSLPSSEALAMRKRARTLAVERFSTDGFEKGWAQSWEFAVRSVKT</sequence>
<dbReference type="GO" id="GO:0006487">
    <property type="term" value="P:protein N-linked glycosylation"/>
    <property type="evidence" value="ECO:0007669"/>
    <property type="project" value="TreeGrafter"/>
</dbReference>
<evidence type="ECO:0000256" key="2">
    <source>
        <dbReference type="ARBA" id="ARBA00004922"/>
    </source>
</evidence>
<feature type="transmembrane region" description="Helical" evidence="12">
    <location>
        <begin position="38"/>
        <end position="56"/>
    </location>
</feature>
<comment type="pathway">
    <text evidence="2 12">Protein modification; protein glycosylation.</text>
</comment>
<evidence type="ECO:0000256" key="11">
    <source>
        <dbReference type="ARBA" id="ARBA00045065"/>
    </source>
</evidence>
<keyword evidence="7 12" id="KW-0812">Transmembrane</keyword>
<evidence type="ECO:0000256" key="4">
    <source>
        <dbReference type="ARBA" id="ARBA00022018"/>
    </source>
</evidence>
<evidence type="ECO:0000313" key="16">
    <source>
        <dbReference type="Proteomes" id="UP000030108"/>
    </source>
</evidence>
<evidence type="ECO:0000256" key="7">
    <source>
        <dbReference type="ARBA" id="ARBA00022692"/>
    </source>
</evidence>
<dbReference type="Pfam" id="PF00534">
    <property type="entry name" value="Glycos_transf_1"/>
    <property type="match status" value="1"/>
</dbReference>
<keyword evidence="5 12" id="KW-0328">Glycosyltransferase</keyword>
<keyword evidence="6 12" id="KW-0808">Transferase</keyword>
<evidence type="ECO:0000259" key="14">
    <source>
        <dbReference type="Pfam" id="PF15924"/>
    </source>
</evidence>
<dbReference type="PANTHER" id="PTHR45919:SF1">
    <property type="entry name" value="GDP-MAN:MAN(3)GLCNAC(2)-PP-DOL ALPHA-1,2-MANNOSYLTRANSFERASE"/>
    <property type="match status" value="1"/>
</dbReference>
<dbReference type="InterPro" id="IPR038013">
    <property type="entry name" value="ALG11"/>
</dbReference>
<evidence type="ECO:0000259" key="13">
    <source>
        <dbReference type="Pfam" id="PF00534"/>
    </source>
</evidence>
<keyword evidence="8 12" id="KW-0256">Endoplasmic reticulum</keyword>
<evidence type="ECO:0000256" key="3">
    <source>
        <dbReference type="ARBA" id="ARBA00012645"/>
    </source>
</evidence>
<name>X8JN37_9AGAM</name>
<evidence type="ECO:0000256" key="1">
    <source>
        <dbReference type="ARBA" id="ARBA00004389"/>
    </source>
</evidence>
<dbReference type="PANTHER" id="PTHR45919">
    <property type="entry name" value="GDP-MAN:MAN(3)GLCNAC(2)-PP-DOL ALPHA-1,2-MANNOSYLTRANSFERASE"/>
    <property type="match status" value="1"/>
</dbReference>
<comment type="catalytic activity">
    <reaction evidence="11 12">
        <text>an alpha-D-Man-(1-&gt;3)-[alpha-D-Man-(1-&gt;6)]-beta-D-Man-(1-&gt;4)-beta-D-GlcNAc-(1-&gt;4)-alpha-D-GlcNAc-diphospho-di-trans,poly-cis-dolichol + 2 GDP-alpha-D-mannose = an alpha-D-Man-(1-&gt;2)-alpha-D-Man-(1-&gt;2)-alpha-D-Man-(1-&gt;3)-[alpha-D-Man-(1-&gt;6)]-beta-D-Man-(1-&gt;4)-beta-D-GlcNAc-(1-&gt;4)-alpha-D-GlcNAc-diphospho-di-trans,poly-cis-dolichol + 2 GDP + 2 H(+)</text>
        <dbReference type="Rhea" id="RHEA:29523"/>
        <dbReference type="Rhea" id="RHEA-COMP:19515"/>
        <dbReference type="Rhea" id="RHEA-COMP:19516"/>
        <dbReference type="ChEBI" id="CHEBI:15378"/>
        <dbReference type="ChEBI" id="CHEBI:57527"/>
        <dbReference type="ChEBI" id="CHEBI:58189"/>
        <dbReference type="ChEBI" id="CHEBI:132511"/>
        <dbReference type="ChEBI" id="CHEBI:132515"/>
        <dbReference type="EC" id="2.4.1.131"/>
    </reaction>
    <physiologicalReaction direction="left-to-right" evidence="11 12">
        <dbReference type="Rhea" id="RHEA:29524"/>
    </physiologicalReaction>
</comment>
<feature type="transmembrane region" description="Helical" evidence="12">
    <location>
        <begin position="257"/>
        <end position="278"/>
    </location>
</feature>
<dbReference type="OrthoDB" id="2276068at2759"/>
<proteinExistence type="inferred from homology"/>
<dbReference type="EC" id="2.4.1.131" evidence="3 12"/>
<dbReference type="Gene3D" id="3.40.50.2000">
    <property type="entry name" value="Glycogen Phosphorylase B"/>
    <property type="match status" value="1"/>
</dbReference>
<dbReference type="Pfam" id="PF15924">
    <property type="entry name" value="ALG11_N"/>
    <property type="match status" value="1"/>
</dbReference>
<dbReference type="InterPro" id="IPR031814">
    <property type="entry name" value="ALG11_N"/>
</dbReference>
<protein>
    <recommendedName>
        <fullName evidence="4 12">GDP-Man:Man(3)GlcNAc(2)-PP-Dol alpha-1,2-mannosyltransferase</fullName>
        <ecNumber evidence="3 12">2.4.1.131</ecNumber>
    </recommendedName>
</protein>
<feature type="domain" description="ALG11 mannosyltransferase N-terminal" evidence="14">
    <location>
        <begin position="83"/>
        <end position="291"/>
    </location>
</feature>
<evidence type="ECO:0000256" key="5">
    <source>
        <dbReference type="ARBA" id="ARBA00022676"/>
    </source>
</evidence>
<comment type="similarity">
    <text evidence="12">Belongs to the glycosyltransferase group 1 family. Glycosyltransferase 4 subfamily.</text>
</comment>
<dbReference type="CDD" id="cd03806">
    <property type="entry name" value="GT4_ALG11-like"/>
    <property type="match status" value="1"/>
</dbReference>
<comment type="caution">
    <text evidence="15">The sequence shown here is derived from an EMBL/GenBank/DDBJ whole genome shotgun (WGS) entry which is preliminary data.</text>
</comment>
<keyword evidence="10 12" id="KW-0472">Membrane</keyword>
<dbReference type="AlphaFoldDB" id="X8JN37"/>
<evidence type="ECO:0000256" key="9">
    <source>
        <dbReference type="ARBA" id="ARBA00022989"/>
    </source>
</evidence>
<accession>X8JN37</accession>
<organism evidence="15 16">
    <name type="scientific">Rhizoctonia solani AG-3 Rhs1AP</name>
    <dbReference type="NCBI Taxonomy" id="1086054"/>
    <lineage>
        <taxon>Eukaryota</taxon>
        <taxon>Fungi</taxon>
        <taxon>Dikarya</taxon>
        <taxon>Basidiomycota</taxon>
        <taxon>Agaricomycotina</taxon>
        <taxon>Agaricomycetes</taxon>
        <taxon>Cantharellales</taxon>
        <taxon>Ceratobasidiaceae</taxon>
        <taxon>Rhizoctonia</taxon>
    </lineage>
</organism>
<dbReference type="SUPFAM" id="SSF53756">
    <property type="entry name" value="UDP-Glycosyltransferase/glycogen phosphorylase"/>
    <property type="match status" value="1"/>
</dbReference>
<evidence type="ECO:0000256" key="8">
    <source>
        <dbReference type="ARBA" id="ARBA00022824"/>
    </source>
</evidence>
<dbReference type="GO" id="GO:0005789">
    <property type="term" value="C:endoplasmic reticulum membrane"/>
    <property type="evidence" value="ECO:0007669"/>
    <property type="project" value="UniProtKB-SubCell"/>
</dbReference>
<comment type="function">
    <text evidence="12">GDP-Man:Man(3)GlcNAc(2)-PP-Dol alpha-1,2-mannosyltransferase that operates in the biosynthetic pathway of dolichol-linked oligosaccharides, the glycan precursors employed in protein asparagine (N)-glycosylation. The assembly of dolichol-linked oligosaccharides begins on the cytosolic side of the endoplasmic reticulum membrane and finishes in its lumen. The sequential addition of sugars to dolichol pyrophosphate produces dolichol-linked oligosaccharides containing fourteen sugars, including two GlcNAcs, nine mannoses and three glucoses. Once assembled, the oligosaccharide is transferred from the lipid to nascent proteins by oligosaccharyltransferases. Catalyzes, on the cytoplasmic face of the endoplasmic reticulum, the addition of the fourth and fifth mannose residues to the dolichol-linked oligosaccharide chain, to produce Man(5)GlcNAc(2)-PP-dolichol core oligosaccharide.</text>
</comment>
<evidence type="ECO:0000256" key="6">
    <source>
        <dbReference type="ARBA" id="ARBA00022679"/>
    </source>
</evidence>
<evidence type="ECO:0000256" key="10">
    <source>
        <dbReference type="ARBA" id="ARBA00023136"/>
    </source>
</evidence>